<dbReference type="SMART" id="SM00858">
    <property type="entry name" value="SAF"/>
    <property type="match status" value="1"/>
</dbReference>
<reference evidence="3" key="1">
    <citation type="submission" date="2021-10" db="EMBL/GenBank/DDBJ databases">
        <title>Novel species in genus Arthrobacter.</title>
        <authorList>
            <person name="Liu Y."/>
        </authorList>
    </citation>
    <scope>NUCLEOTIDE SEQUENCE</scope>
    <source>
        <strain evidence="3">Zg-Y809</strain>
    </source>
</reference>
<evidence type="ECO:0000259" key="2">
    <source>
        <dbReference type="SMART" id="SM00858"/>
    </source>
</evidence>
<dbReference type="AlphaFoldDB" id="A0A9X1LZ86"/>
<evidence type="ECO:0000313" key="3">
    <source>
        <dbReference type="EMBL" id="MCC3268111.1"/>
    </source>
</evidence>
<protein>
    <submittedName>
        <fullName evidence="3">Flp pilus assembly protein CpaB</fullName>
    </submittedName>
</protein>
<comment type="caution">
    <text evidence="3">The sequence shown here is derived from an EMBL/GenBank/DDBJ whole genome shotgun (WGS) entry which is preliminary data.</text>
</comment>
<dbReference type="EMBL" id="JAJFZP010000004">
    <property type="protein sequence ID" value="MCC3268111.1"/>
    <property type="molecule type" value="Genomic_DNA"/>
</dbReference>
<dbReference type="Gene3D" id="3.90.1210.10">
    <property type="entry name" value="Antifreeze-like/N-acetylneuraminic acid synthase C-terminal domain"/>
    <property type="match status" value="1"/>
</dbReference>
<accession>A0A9X1LZ86</accession>
<dbReference type="Pfam" id="PF16976">
    <property type="entry name" value="RcpC"/>
    <property type="match status" value="1"/>
</dbReference>
<proteinExistence type="predicted"/>
<name>A0A9X1LZ86_9MICC</name>
<dbReference type="NCBIfam" id="TIGR03177">
    <property type="entry name" value="pilus_cpaB"/>
    <property type="match status" value="1"/>
</dbReference>
<dbReference type="InterPro" id="IPR017592">
    <property type="entry name" value="Pilus_assmbl_Flp-typ_CpaB"/>
</dbReference>
<dbReference type="InterPro" id="IPR031571">
    <property type="entry name" value="RcpC_dom"/>
</dbReference>
<evidence type="ECO:0000256" key="1">
    <source>
        <dbReference type="SAM" id="SignalP"/>
    </source>
</evidence>
<organism evidence="3 4">
    <name type="scientific">Arthrobacter gengyunqii</name>
    <dbReference type="NCBI Taxonomy" id="2886940"/>
    <lineage>
        <taxon>Bacteria</taxon>
        <taxon>Bacillati</taxon>
        <taxon>Actinomycetota</taxon>
        <taxon>Actinomycetes</taxon>
        <taxon>Micrococcales</taxon>
        <taxon>Micrococcaceae</taxon>
        <taxon>Arthrobacter</taxon>
    </lineage>
</organism>
<sequence length="224" mass="22201">MSPYPAPNASLSSRVRLRMRRFLLRRRRLLAALLCCAAAGTAVQALLPPEAGELSLVVSAADLPAGTVLTEQDLRTATVPATAAPPGSFTLSAQAAGHRLATPLKQGSPVLETSLVGTGLLTGAPPGSVAVAVRPADPALVRLLTPGQLVDVVLANPDGQPNPGGPALLAAGAPILWTAVDGDSAWPGSTESGAMVVLAAAADQAAALAAASGSGQVHLILTGG</sequence>
<dbReference type="Pfam" id="PF08666">
    <property type="entry name" value="SAF"/>
    <property type="match status" value="1"/>
</dbReference>
<gene>
    <name evidence="3" type="primary">cpaB</name>
    <name evidence="3" type="ORF">LJ751_01885</name>
</gene>
<feature type="signal peptide" evidence="1">
    <location>
        <begin position="1"/>
        <end position="44"/>
    </location>
</feature>
<feature type="chain" id="PRO_5040777604" evidence="1">
    <location>
        <begin position="45"/>
        <end position="224"/>
    </location>
</feature>
<dbReference type="InterPro" id="IPR013974">
    <property type="entry name" value="SAF"/>
</dbReference>
<dbReference type="CDD" id="cd11614">
    <property type="entry name" value="SAF_CpaB_FlgA_like"/>
    <property type="match status" value="1"/>
</dbReference>
<evidence type="ECO:0000313" key="4">
    <source>
        <dbReference type="Proteomes" id="UP001139264"/>
    </source>
</evidence>
<keyword evidence="1" id="KW-0732">Signal</keyword>
<dbReference type="Proteomes" id="UP001139264">
    <property type="component" value="Unassembled WGS sequence"/>
</dbReference>
<feature type="domain" description="SAF" evidence="2">
    <location>
        <begin position="54"/>
        <end position="116"/>
    </location>
</feature>